<dbReference type="EMBL" id="CCYD01000645">
    <property type="protein sequence ID" value="CEG42939.1"/>
    <property type="molecule type" value="Genomic_DNA"/>
</dbReference>
<evidence type="ECO:0000313" key="2">
    <source>
        <dbReference type="Proteomes" id="UP000054928"/>
    </source>
</evidence>
<name>A0A0N7L606_PLAHL</name>
<dbReference type="RefSeq" id="XP_024579308.1">
    <property type="nucleotide sequence ID" value="XM_024728874.1"/>
</dbReference>
<evidence type="ECO:0000313" key="1">
    <source>
        <dbReference type="EMBL" id="CEG42939.1"/>
    </source>
</evidence>
<proteinExistence type="predicted"/>
<dbReference type="AlphaFoldDB" id="A0A0N7L606"/>
<protein>
    <submittedName>
        <fullName evidence="1">Uncharacterized protein</fullName>
    </submittedName>
</protein>
<accession>A0A0N7L606</accession>
<reference evidence="2" key="1">
    <citation type="submission" date="2014-09" db="EMBL/GenBank/DDBJ databases">
        <authorList>
            <person name="Sharma Rahul"/>
            <person name="Thines Marco"/>
        </authorList>
    </citation>
    <scope>NUCLEOTIDE SEQUENCE [LARGE SCALE GENOMIC DNA]</scope>
</reference>
<keyword evidence="2" id="KW-1185">Reference proteome</keyword>
<sequence>MLMEEKKILFGTLNLAHFAQSAGIGFEGRHPGRDLASGYMKNSVGNTKNETCHL</sequence>
<dbReference type="GeneID" id="36408227"/>
<dbReference type="Proteomes" id="UP000054928">
    <property type="component" value="Unassembled WGS sequence"/>
</dbReference>
<organism evidence="1 2">
    <name type="scientific">Plasmopara halstedii</name>
    <name type="common">Downy mildew of sunflower</name>
    <dbReference type="NCBI Taxonomy" id="4781"/>
    <lineage>
        <taxon>Eukaryota</taxon>
        <taxon>Sar</taxon>
        <taxon>Stramenopiles</taxon>
        <taxon>Oomycota</taxon>
        <taxon>Peronosporomycetes</taxon>
        <taxon>Peronosporales</taxon>
        <taxon>Peronosporaceae</taxon>
        <taxon>Plasmopara</taxon>
    </lineage>
</organism>